<dbReference type="PANTHER" id="PTHR32071">
    <property type="entry name" value="TRANSCRIPTIONAL REGULATORY PROTEIN"/>
    <property type="match status" value="1"/>
</dbReference>
<evidence type="ECO:0000256" key="6">
    <source>
        <dbReference type="PROSITE-ProRule" id="PRU00169"/>
    </source>
</evidence>
<feature type="domain" description="Sigma-54 factor interaction" evidence="7">
    <location>
        <begin position="137"/>
        <end position="362"/>
    </location>
</feature>
<dbReference type="PROSITE" id="PS50110">
    <property type="entry name" value="RESPONSE_REGULATORY"/>
    <property type="match status" value="1"/>
</dbReference>
<evidence type="ECO:0000256" key="1">
    <source>
        <dbReference type="ARBA" id="ARBA00022741"/>
    </source>
</evidence>
<keyword evidence="6" id="KW-0597">Phosphoprotein</keyword>
<evidence type="ECO:0000313" key="9">
    <source>
        <dbReference type="EMBL" id="USF86358.1"/>
    </source>
</evidence>
<dbReference type="FunFam" id="3.40.50.300:FF:000006">
    <property type="entry name" value="DNA-binding transcriptional regulator NtrC"/>
    <property type="match status" value="1"/>
</dbReference>
<dbReference type="Pfam" id="PF00072">
    <property type="entry name" value="Response_reg"/>
    <property type="match status" value="1"/>
</dbReference>
<evidence type="ECO:0000259" key="7">
    <source>
        <dbReference type="PROSITE" id="PS50045"/>
    </source>
</evidence>
<dbReference type="InterPro" id="IPR003593">
    <property type="entry name" value="AAA+_ATPase"/>
</dbReference>
<dbReference type="SMART" id="SM00382">
    <property type="entry name" value="AAA"/>
    <property type="match status" value="1"/>
</dbReference>
<dbReference type="CDD" id="cd00156">
    <property type="entry name" value="REC"/>
    <property type="match status" value="1"/>
</dbReference>
<protein>
    <submittedName>
        <fullName evidence="9">Sigma-54 dependent transcriptional regulator</fullName>
    </submittedName>
</protein>
<dbReference type="AlphaFoldDB" id="A0A9J6ZU91"/>
<dbReference type="Gene3D" id="1.10.8.60">
    <property type="match status" value="1"/>
</dbReference>
<keyword evidence="4" id="KW-0238">DNA-binding</keyword>
<evidence type="ECO:0000313" key="10">
    <source>
        <dbReference type="Proteomes" id="UP001056649"/>
    </source>
</evidence>
<dbReference type="InterPro" id="IPR025662">
    <property type="entry name" value="Sigma_54_int_dom_ATP-bd_1"/>
</dbReference>
<name>A0A9J6ZU91_9GAMM</name>
<dbReference type="KEGG" id="eps:L0Y14_09385"/>
<keyword evidence="5" id="KW-0804">Transcription</keyword>
<dbReference type="GO" id="GO:0005524">
    <property type="term" value="F:ATP binding"/>
    <property type="evidence" value="ECO:0007669"/>
    <property type="project" value="UniProtKB-KW"/>
</dbReference>
<accession>A0A9J6ZU91</accession>
<evidence type="ECO:0000259" key="8">
    <source>
        <dbReference type="PROSITE" id="PS50110"/>
    </source>
</evidence>
<dbReference type="InterPro" id="IPR002078">
    <property type="entry name" value="Sigma_54_int"/>
</dbReference>
<dbReference type="InterPro" id="IPR027417">
    <property type="entry name" value="P-loop_NTPase"/>
</dbReference>
<keyword evidence="3" id="KW-0805">Transcription regulation</keyword>
<keyword evidence="10" id="KW-1185">Reference proteome</keyword>
<feature type="modified residue" description="4-aspartylphosphate" evidence="6">
    <location>
        <position position="51"/>
    </location>
</feature>
<evidence type="ECO:0000256" key="4">
    <source>
        <dbReference type="ARBA" id="ARBA00023125"/>
    </source>
</evidence>
<dbReference type="Gene3D" id="3.40.50.2300">
    <property type="match status" value="1"/>
</dbReference>
<dbReference type="SUPFAM" id="SSF52172">
    <property type="entry name" value="CheY-like"/>
    <property type="match status" value="1"/>
</dbReference>
<dbReference type="PROSITE" id="PS00688">
    <property type="entry name" value="SIGMA54_INTERACT_3"/>
    <property type="match status" value="1"/>
</dbReference>
<sequence>MPQILIIEDEAVIRTALRRLLERHGFQIAEAGSVEETEALDLNGFDLIISDLRLPGAAGTEIIQHADEVPVLIMTSYASVRSAVEAMKQGAADYIAKPFDHDELLLLVRRLLRQSQQQRQQAILKSEMEKHYPVKGMVGSCDAMRDVCRRIEKVAPTDATVLILGESGTGKELVARALHEQSRRNQAPFIAFNCAAIPEHLIESELFGHLQGGNGSQPGLLKQANGGTLFLDEVGELPQTAQARLLRLLQSSDNYAAGSDPTSRLDVRIVAATHQDLRQLVQEQSFRSDLYFRLRVVEMVLPPLRERGNDIQALSRFLLDKTCKKLNKPRINLSRDALTSIKRYHWPGNVRELANAIERAVILCDGETITPDLLAIDHQVATRRRKSDQRGEQLSLEQYFRQFVLENQDQMTETEMARQLGISRKALWERRQRFGIPREKKKRITD</sequence>
<reference evidence="9" key="1">
    <citation type="journal article" date="2022" name="Mol. Ecol. Resour.">
        <title>The complete and closed genome of the facultative generalist Candidatus Endoriftia persephone from deep-sea hydrothermal vents.</title>
        <authorList>
            <person name="de Oliveira A.L."/>
            <person name="Srivastava A."/>
            <person name="Espada-Hinojosa S."/>
            <person name="Bright M."/>
        </authorList>
    </citation>
    <scope>NUCLEOTIDE SEQUENCE</scope>
    <source>
        <strain evidence="9">Tica-EPR-9o50.N</strain>
    </source>
</reference>
<feature type="domain" description="Response regulatory" evidence="8">
    <location>
        <begin position="3"/>
        <end position="112"/>
    </location>
</feature>
<dbReference type="CDD" id="cd00009">
    <property type="entry name" value="AAA"/>
    <property type="match status" value="1"/>
</dbReference>
<keyword evidence="1" id="KW-0547">Nucleotide-binding</keyword>
<dbReference type="PROSITE" id="PS00676">
    <property type="entry name" value="SIGMA54_INTERACT_2"/>
    <property type="match status" value="1"/>
</dbReference>
<dbReference type="SUPFAM" id="SSF46689">
    <property type="entry name" value="Homeodomain-like"/>
    <property type="match status" value="1"/>
</dbReference>
<dbReference type="Pfam" id="PF25601">
    <property type="entry name" value="AAA_lid_14"/>
    <property type="match status" value="1"/>
</dbReference>
<proteinExistence type="predicted"/>
<dbReference type="GO" id="GO:0003677">
    <property type="term" value="F:DNA binding"/>
    <property type="evidence" value="ECO:0007669"/>
    <property type="project" value="UniProtKB-KW"/>
</dbReference>
<organism evidence="9 10">
    <name type="scientific">Candidatus Endoriftia persephonae</name>
    <dbReference type="NCBI Taxonomy" id="393765"/>
    <lineage>
        <taxon>Bacteria</taxon>
        <taxon>Pseudomonadati</taxon>
        <taxon>Pseudomonadota</taxon>
        <taxon>Gammaproteobacteria</taxon>
        <taxon>Chromatiales</taxon>
        <taxon>Sedimenticolaceae</taxon>
        <taxon>Candidatus Endoriftia</taxon>
    </lineage>
</organism>
<dbReference type="SUPFAM" id="SSF52540">
    <property type="entry name" value="P-loop containing nucleoside triphosphate hydrolases"/>
    <property type="match status" value="1"/>
</dbReference>
<dbReference type="InterPro" id="IPR058031">
    <property type="entry name" value="AAA_lid_NorR"/>
</dbReference>
<dbReference type="Proteomes" id="UP001056649">
    <property type="component" value="Chromosome"/>
</dbReference>
<evidence type="ECO:0000256" key="3">
    <source>
        <dbReference type="ARBA" id="ARBA00023015"/>
    </source>
</evidence>
<evidence type="ECO:0000256" key="2">
    <source>
        <dbReference type="ARBA" id="ARBA00022840"/>
    </source>
</evidence>
<evidence type="ECO:0000256" key="5">
    <source>
        <dbReference type="ARBA" id="ARBA00023163"/>
    </source>
</evidence>
<dbReference type="PROSITE" id="PS50045">
    <property type="entry name" value="SIGMA54_INTERACT_4"/>
    <property type="match status" value="1"/>
</dbReference>
<gene>
    <name evidence="9" type="ORF">L0Y14_09385</name>
</gene>
<dbReference type="GO" id="GO:0006355">
    <property type="term" value="P:regulation of DNA-templated transcription"/>
    <property type="evidence" value="ECO:0007669"/>
    <property type="project" value="InterPro"/>
</dbReference>
<dbReference type="InterPro" id="IPR025944">
    <property type="entry name" value="Sigma_54_int_dom_CS"/>
</dbReference>
<dbReference type="InterPro" id="IPR001789">
    <property type="entry name" value="Sig_transdc_resp-reg_receiver"/>
</dbReference>
<dbReference type="InterPro" id="IPR011006">
    <property type="entry name" value="CheY-like_superfamily"/>
</dbReference>
<dbReference type="RefSeq" id="WP_005965193.1">
    <property type="nucleotide sequence ID" value="NZ_CP090569.1"/>
</dbReference>
<dbReference type="SMART" id="SM00448">
    <property type="entry name" value="REC"/>
    <property type="match status" value="1"/>
</dbReference>
<dbReference type="PANTHER" id="PTHR32071:SF117">
    <property type="entry name" value="PTS-DEPENDENT DIHYDROXYACETONE KINASE OPERON REGULATORY PROTEIN-RELATED"/>
    <property type="match status" value="1"/>
</dbReference>
<keyword evidence="2" id="KW-0067">ATP-binding</keyword>
<dbReference type="PROSITE" id="PS00675">
    <property type="entry name" value="SIGMA54_INTERACT_1"/>
    <property type="match status" value="1"/>
</dbReference>
<dbReference type="InterPro" id="IPR025943">
    <property type="entry name" value="Sigma_54_int_dom_ATP-bd_2"/>
</dbReference>
<dbReference type="Pfam" id="PF00158">
    <property type="entry name" value="Sigma54_activat"/>
    <property type="match status" value="1"/>
</dbReference>
<dbReference type="EMBL" id="CP090569">
    <property type="protein sequence ID" value="USF86358.1"/>
    <property type="molecule type" value="Genomic_DNA"/>
</dbReference>
<dbReference type="InterPro" id="IPR009057">
    <property type="entry name" value="Homeodomain-like_sf"/>
</dbReference>
<dbReference type="Gene3D" id="3.40.50.300">
    <property type="entry name" value="P-loop containing nucleotide triphosphate hydrolases"/>
    <property type="match status" value="1"/>
</dbReference>
<dbReference type="GO" id="GO:0000160">
    <property type="term" value="P:phosphorelay signal transduction system"/>
    <property type="evidence" value="ECO:0007669"/>
    <property type="project" value="InterPro"/>
</dbReference>